<reference evidence="2" key="1">
    <citation type="journal article" date="2006" name="Appl. Environ. Microbiol.">
        <title>Complete genome sequence of the marine, chemolithoautotrophic, ammonia-oxidizing bacterium Nitrosococcus oceani ATCC 19707.</title>
        <authorList>
            <person name="Klotz M.G."/>
            <person name="Arp D.J."/>
            <person name="Chain P.S.G."/>
            <person name="El-Sheikh A.F."/>
            <person name="Hauser L.J."/>
            <person name="Hommes N.G."/>
            <person name="Larimer F.W."/>
            <person name="Malfatti S.A."/>
            <person name="Norton J.M."/>
            <person name="Poret-Peterson A.T."/>
            <person name="Vergez L.M."/>
            <person name="Ward B.B."/>
        </authorList>
    </citation>
    <scope>NUCLEOTIDE SEQUENCE [LARGE SCALE GENOMIC DNA]</scope>
    <source>
        <strain evidence="2">ATCC 19707 / BCRC 17464 / NCIMB 11848 / C-107</strain>
    </source>
</reference>
<dbReference type="HOGENOM" id="CLU_166117_1_0_6"/>
<organism evidence="1 2">
    <name type="scientific">Nitrosococcus oceani (strain ATCC 19707 / BCRC 17464 / JCM 30415 / NCIMB 11848 / C-107)</name>
    <dbReference type="NCBI Taxonomy" id="323261"/>
    <lineage>
        <taxon>Bacteria</taxon>
        <taxon>Pseudomonadati</taxon>
        <taxon>Pseudomonadota</taxon>
        <taxon>Gammaproteobacteria</taxon>
        <taxon>Chromatiales</taxon>
        <taxon>Chromatiaceae</taxon>
        <taxon>Nitrosococcus</taxon>
    </lineage>
</organism>
<name>Q3JB20_NITOC</name>
<evidence type="ECO:0000313" key="1">
    <source>
        <dbReference type="EMBL" id="ABA57976.1"/>
    </source>
</evidence>
<dbReference type="EMBL" id="CP000127">
    <property type="protein sequence ID" value="ABA57976.1"/>
    <property type="molecule type" value="Genomic_DNA"/>
</dbReference>
<evidence type="ECO:0000313" key="2">
    <source>
        <dbReference type="Proteomes" id="UP000006838"/>
    </source>
</evidence>
<keyword evidence="2" id="KW-1185">Reference proteome</keyword>
<dbReference type="KEGG" id="noc:Noc_1490"/>
<dbReference type="Proteomes" id="UP000006838">
    <property type="component" value="Chromosome"/>
</dbReference>
<accession>Q3JB20</accession>
<protein>
    <submittedName>
        <fullName evidence="1">Uncharacterized protein</fullName>
    </submittedName>
</protein>
<proteinExistence type="predicted"/>
<dbReference type="RefSeq" id="WP_011330670.1">
    <property type="nucleotide sequence ID" value="NC_007484.1"/>
</dbReference>
<gene>
    <name evidence="1" type="ordered locus">Noc_1490</name>
</gene>
<dbReference type="InParanoid" id="Q3JB20"/>
<dbReference type="STRING" id="323261.Noc_1490"/>
<dbReference type="AlphaFoldDB" id="Q3JB20"/>
<sequence>MEFRHEFALQRALWVGHDLARKTLHWVLPSTGITSRPSAGRSPSWQWENVPRIHGETRVMLALVFGVPFHFACLQQAGELTRGLLNIHV</sequence>